<dbReference type="SUPFAM" id="SSF51206">
    <property type="entry name" value="cAMP-binding domain-like"/>
    <property type="match status" value="1"/>
</dbReference>
<dbReference type="InterPro" id="IPR000595">
    <property type="entry name" value="cNMP-bd_dom"/>
</dbReference>
<evidence type="ECO:0000313" key="2">
    <source>
        <dbReference type="EMBL" id="CUS05556.1"/>
    </source>
</evidence>
<gene>
    <name evidence="2" type="ORF">CFX0092_B0022</name>
</gene>
<dbReference type="EMBL" id="LN890656">
    <property type="protein sequence ID" value="CUS05556.1"/>
    <property type="molecule type" value="Genomic_DNA"/>
</dbReference>
<dbReference type="PROSITE" id="PS00889">
    <property type="entry name" value="CNMP_BINDING_2"/>
    <property type="match status" value="1"/>
</dbReference>
<dbReference type="SMART" id="SM00100">
    <property type="entry name" value="cNMP"/>
    <property type="match status" value="1"/>
</dbReference>
<dbReference type="PROSITE" id="PS50042">
    <property type="entry name" value="CNMP_BINDING_3"/>
    <property type="match status" value="1"/>
</dbReference>
<dbReference type="Gene3D" id="2.60.120.10">
    <property type="entry name" value="Jelly Rolls"/>
    <property type="match status" value="1"/>
</dbReference>
<dbReference type="RefSeq" id="WP_095044955.1">
    <property type="nucleotide sequence ID" value="NZ_LN890656.1"/>
</dbReference>
<dbReference type="GO" id="GO:0034236">
    <property type="term" value="F:protein kinase A catalytic subunit binding"/>
    <property type="evidence" value="ECO:0007669"/>
    <property type="project" value="TreeGrafter"/>
</dbReference>
<organism evidence="2 3">
    <name type="scientific">Candidatus Promineifilum breve</name>
    <dbReference type="NCBI Taxonomy" id="1806508"/>
    <lineage>
        <taxon>Bacteria</taxon>
        <taxon>Bacillati</taxon>
        <taxon>Chloroflexota</taxon>
        <taxon>Ardenticatenia</taxon>
        <taxon>Candidatus Promineifilales</taxon>
        <taxon>Candidatus Promineifilaceae</taxon>
        <taxon>Candidatus Promineifilum</taxon>
    </lineage>
</organism>
<accession>A0A160T5L7</accession>
<evidence type="ECO:0000313" key="3">
    <source>
        <dbReference type="Proteomes" id="UP000215027"/>
    </source>
</evidence>
<dbReference type="InterPro" id="IPR018488">
    <property type="entry name" value="cNMP-bd_CS"/>
</dbReference>
<feature type="domain" description="Cyclic nucleotide-binding" evidence="1">
    <location>
        <begin position="1"/>
        <end position="90"/>
    </location>
</feature>
<dbReference type="InterPro" id="IPR018490">
    <property type="entry name" value="cNMP-bd_dom_sf"/>
</dbReference>
<dbReference type="KEGG" id="pbf:CFX0092_B0022"/>
<evidence type="ECO:0000259" key="1">
    <source>
        <dbReference type="PROSITE" id="PS50042"/>
    </source>
</evidence>
<dbReference type="CDD" id="cd00038">
    <property type="entry name" value="CAP_ED"/>
    <property type="match status" value="1"/>
</dbReference>
<dbReference type="Pfam" id="PF00027">
    <property type="entry name" value="cNMP_binding"/>
    <property type="match status" value="1"/>
</dbReference>
<proteinExistence type="predicted"/>
<name>A0A160T5L7_9CHLR</name>
<dbReference type="InterPro" id="IPR050503">
    <property type="entry name" value="cAMP-dep_PK_reg_su-like"/>
</dbReference>
<protein>
    <submittedName>
        <fullName evidence="2">Transcriptional regulator, Crp/Fnr family</fullName>
    </submittedName>
</protein>
<dbReference type="PANTHER" id="PTHR11635:SF152">
    <property type="entry name" value="CAMP-DEPENDENT PROTEIN KINASE TYPE I REGULATORY SUBUNIT-RELATED"/>
    <property type="match status" value="1"/>
</dbReference>
<dbReference type="InterPro" id="IPR014710">
    <property type="entry name" value="RmlC-like_jellyroll"/>
</dbReference>
<dbReference type="GO" id="GO:0030552">
    <property type="term" value="F:cAMP binding"/>
    <property type="evidence" value="ECO:0007669"/>
    <property type="project" value="TreeGrafter"/>
</dbReference>
<keyword evidence="3" id="KW-1185">Reference proteome</keyword>
<dbReference type="PANTHER" id="PTHR11635">
    <property type="entry name" value="CAMP-DEPENDENT PROTEIN KINASE REGULATORY CHAIN"/>
    <property type="match status" value="1"/>
</dbReference>
<dbReference type="GO" id="GO:0005829">
    <property type="term" value="C:cytosol"/>
    <property type="evidence" value="ECO:0007669"/>
    <property type="project" value="TreeGrafter"/>
</dbReference>
<dbReference type="GO" id="GO:0005952">
    <property type="term" value="C:cAMP-dependent protein kinase complex"/>
    <property type="evidence" value="ECO:0007669"/>
    <property type="project" value="InterPro"/>
</dbReference>
<dbReference type="GO" id="GO:0004862">
    <property type="term" value="F:cAMP-dependent protein kinase inhibitor activity"/>
    <property type="evidence" value="ECO:0007669"/>
    <property type="project" value="TreeGrafter"/>
</dbReference>
<sequence>MTATIEIFKYEKNVAEFAAGAAVFSLGDAGDLMYVIQSGEVEVSVNGRVIDTLGPGGVFGEMALIDHAPRTATVTAKTDCRLVPIDEPRFLNHVHRTPFFALQVMRIMNERLRRRMSDAG</sequence>
<reference evidence="2" key="1">
    <citation type="submission" date="2016-01" db="EMBL/GenBank/DDBJ databases">
        <authorList>
            <person name="Mcilroy J.S."/>
            <person name="Karst M S."/>
            <person name="Albertsen M."/>
        </authorList>
    </citation>
    <scope>NUCLEOTIDE SEQUENCE</scope>
    <source>
        <strain evidence="2">Cfx-K</strain>
    </source>
</reference>
<dbReference type="OrthoDB" id="9798104at2"/>
<dbReference type="Proteomes" id="UP000215027">
    <property type="component" value="Chromosome II"/>
</dbReference>
<dbReference type="PRINTS" id="PR00103">
    <property type="entry name" value="CAMPKINASE"/>
</dbReference>
<dbReference type="AlphaFoldDB" id="A0A160T5L7"/>